<evidence type="ECO:0000256" key="1">
    <source>
        <dbReference type="ARBA" id="ARBA00022729"/>
    </source>
</evidence>
<reference evidence="5 6" key="1">
    <citation type="submission" date="2024-06" db="EMBL/GenBank/DDBJ databases">
        <title>Genomic Encyclopedia of Type Strains, Phase IV (KMG-IV): sequencing the most valuable type-strain genomes for metagenomic binning, comparative biology and taxonomic classification.</title>
        <authorList>
            <person name="Goeker M."/>
        </authorList>
    </citation>
    <scope>NUCLEOTIDE SEQUENCE [LARGE SCALE GENOMIC DNA]</scope>
    <source>
        <strain evidence="5 6">DSM 29388</strain>
    </source>
</reference>
<feature type="domain" description="DUF7452" evidence="4">
    <location>
        <begin position="159"/>
        <end position="272"/>
    </location>
</feature>
<dbReference type="InterPro" id="IPR055875">
    <property type="entry name" value="DUF7452"/>
</dbReference>
<protein>
    <recommendedName>
        <fullName evidence="7">Por secretion system C-terminal sorting domain-containing protein</fullName>
    </recommendedName>
</protein>
<gene>
    <name evidence="5" type="ORF">ABID46_001648</name>
</gene>
<evidence type="ECO:0000259" key="4">
    <source>
        <dbReference type="Pfam" id="PF24249"/>
    </source>
</evidence>
<dbReference type="NCBIfam" id="TIGR04183">
    <property type="entry name" value="Por_Secre_tail"/>
    <property type="match status" value="1"/>
</dbReference>
<keyword evidence="1 2" id="KW-0732">Signal</keyword>
<feature type="domain" description="Secretion system C-terminal sorting" evidence="3">
    <location>
        <begin position="291"/>
        <end position="359"/>
    </location>
</feature>
<evidence type="ECO:0000256" key="2">
    <source>
        <dbReference type="SAM" id="SignalP"/>
    </source>
</evidence>
<name>A0ABV2LU49_9FLAO</name>
<dbReference type="Pfam" id="PF24249">
    <property type="entry name" value="DUF7452"/>
    <property type="match status" value="2"/>
</dbReference>
<dbReference type="EMBL" id="JBEPMO010000008">
    <property type="protein sequence ID" value="MET3732064.1"/>
    <property type="molecule type" value="Genomic_DNA"/>
</dbReference>
<feature type="domain" description="DUF7452" evidence="4">
    <location>
        <begin position="30"/>
        <end position="107"/>
    </location>
</feature>
<sequence>MKNFTLNSKLKVSIILGLMLFLHPIFAQDVGFVHMTHSTNIVGNYSYIDSPLLNNNPSAKFVISQRYNGISNNRATGIWYSASAQKWAVYNENLSSMPAGIGFNIFIPDDSSINVHVTDATNTIGHVSYLNGFDNGAYVFHSNYYNPNNIYNDKVYGTWQTGPDRWIMAENVTDIPMGAAFMIMGGSDVSSTLAFFISETSNITPNGLRLDHPMLNNNPNAVFVYSHRYAYPDTSNSVYLSSITDATYADGYWHIYAYAVSFPSNVTFDVIIPNTILDVEDQAIEYDKIKIYPNPVKDVTNFQSIAKIEEIQVVNLSGQVVLTSKQTGNSVQVNIANLPSGIYLAKIKTAQGWSSQKLIKQ</sequence>
<comment type="caution">
    <text evidence="5">The sequence shown here is derived from an EMBL/GenBank/DDBJ whole genome shotgun (WGS) entry which is preliminary data.</text>
</comment>
<organism evidence="5 6">
    <name type="scientific">Moheibacter stercoris</name>
    <dbReference type="NCBI Taxonomy" id="1628251"/>
    <lineage>
        <taxon>Bacteria</taxon>
        <taxon>Pseudomonadati</taxon>
        <taxon>Bacteroidota</taxon>
        <taxon>Flavobacteriia</taxon>
        <taxon>Flavobacteriales</taxon>
        <taxon>Weeksellaceae</taxon>
        <taxon>Moheibacter</taxon>
    </lineage>
</organism>
<keyword evidence="6" id="KW-1185">Reference proteome</keyword>
<proteinExistence type="predicted"/>
<evidence type="ECO:0008006" key="7">
    <source>
        <dbReference type="Google" id="ProtNLM"/>
    </source>
</evidence>
<evidence type="ECO:0000259" key="3">
    <source>
        <dbReference type="Pfam" id="PF18962"/>
    </source>
</evidence>
<evidence type="ECO:0000313" key="6">
    <source>
        <dbReference type="Proteomes" id="UP001549146"/>
    </source>
</evidence>
<dbReference type="Proteomes" id="UP001549146">
    <property type="component" value="Unassembled WGS sequence"/>
</dbReference>
<feature type="signal peptide" evidence="2">
    <location>
        <begin position="1"/>
        <end position="27"/>
    </location>
</feature>
<evidence type="ECO:0000313" key="5">
    <source>
        <dbReference type="EMBL" id="MET3732064.1"/>
    </source>
</evidence>
<feature type="chain" id="PRO_5045964459" description="Por secretion system C-terminal sorting domain-containing protein" evidence="2">
    <location>
        <begin position="28"/>
        <end position="361"/>
    </location>
</feature>
<dbReference type="RefSeq" id="WP_354508918.1">
    <property type="nucleotide sequence ID" value="NZ_JBEPMO010000008.1"/>
</dbReference>
<dbReference type="InterPro" id="IPR026444">
    <property type="entry name" value="Secre_tail"/>
</dbReference>
<accession>A0ABV2LU49</accession>
<dbReference type="Pfam" id="PF18962">
    <property type="entry name" value="Por_Secre_tail"/>
    <property type="match status" value="1"/>
</dbReference>